<feature type="region of interest" description="Disordered" evidence="4">
    <location>
        <begin position="18"/>
        <end position="59"/>
    </location>
</feature>
<protein>
    <recommendedName>
        <fullName evidence="3">Nonsense-mediated mRNA decay factor SMG8</fullName>
    </recommendedName>
</protein>
<evidence type="ECO:0000313" key="5">
    <source>
        <dbReference type="EMBL" id="KAH7292104.1"/>
    </source>
</evidence>
<dbReference type="InterPro" id="IPR019354">
    <property type="entry name" value="SMG8-like"/>
</dbReference>
<sequence>MENSNNNVRVLSRISSASGTAAQLPLSPTSSSSSSTSSSSSSSLSLPASSSSSLTQSSSSSLSLSSSLSSSSSSSSSISWSSSSIPYTLPTSSSFNYPALSSVQNIPSYPPPSCPPLPSVSLLNSASGRAFPSSNLGAKITILTSSASSSSSVVASLPAKNVSSTEAPFPTTNPGVFAAEAPIHETSMSGVVVVGTVGRSEDDVSQLLNRLLDAQVFGSQARVNEADCSLFENVQKEIHSLEPDRKSGLDFETSQPNSLNSGLQKEGSMLSRGQISTNKEGEDIDKSADAASKGSKRMDWMRKRLRYYHDEEKGAVYVQFAWGSSAAESMGKGGLNMSMEECEECTLRGLLYMFSVCHLILFLQEGSRVDTHLLRTLRILQNAKHLLVPFVKSHVLSGLHLTSFTLEQSSSSTRSSSHSAGQSSGRGGTSGRNASTIGLMSGSAPSFFPGQCTPVLLFVFLEDFCDANQGSNAFSNGEDKTDLANTQLSTVSCQPGGPIIGSRQAVHLKGSNAVVMLARATNRTEGGLRKKLQSSLESQIRYLVKKCKVLGGLADGVGFGMGSRGPGHSMGSTSGALGGSSLFVLDTMRAACLLDKSPNLQCDALKAAMNVINENLKGKGEAEKINLLDLSGNASEDVQALRDFIWKQVDILRGRGGVLTNSTGGSMGVGMVAAAAAAAAASAAAGGFGGSAGSMKPLSNPPELPSISNWLSACRILLDALLTGEGQQLKDLKKFQPGRVAGSSRRGSAESGNVNIHGKEALGFALGCLSSASDFDLKFSEEWCKRMFPSVVAMYTNSLPPCYPTIIHQSHLEKALHYLKAMVKGPAVDLFAAKLKAECEGIWKPGRQLCDAVSLTGRPCIHKVHDLPSGSITDMDEAKTSKETGRSEGQNELSSSHPKPHSSGVVFLHACACGRSRRLREDPFDFEIANVKFFHFPVCEDLLPSMVIPDCESNKPLGGSAWGLVRLGSSNYYQQSAGLLQTGFSHDKRFLSLWNISYAVEFSKHEVNAISDETTRMNQNLPLYDVPRSLRGTLSFLDVLERRGSKLQSGNVGGVPQGAVEKDERLLAKSALGERRETQMARPSMASDEKRLFKDVVARNASDFPPLQQKRAIQRNVKTVIEKKFHDESEQVLAGIKEIKELSLKDKEQISLGTGAVKAAAFGEREFGKIGIKNLSVYVGLEHECPRGHRFLVSADQIEALGSIGLSEENLTVSQNKVRGAMDNLRKTRHGQEFPVNSSCTWVNQEQASNHLGNAQWNMSSSDGVLCKIVNEGSGDGYRLLNMNIPIYMMCPCCAKSTDKKKKNAPNFAGNISQLQRIFLVTPPLPLLISTCPSVQFNEACDNHIDLKGGVGSTIFSLGCDVVLPPESFVVLRLPFVYYMEHIDGSKYPLNCNKQQPEKTAWLLKSTAFKIMSRS</sequence>
<name>A0A8T2R8L2_CERRI</name>
<dbReference type="PANTHER" id="PTHR13091">
    <property type="entry name" value="AMPLIFIED IN BREAST CANCER 2-RELATED"/>
    <property type="match status" value="1"/>
</dbReference>
<feature type="compositionally biased region" description="Polar residues" evidence="4">
    <location>
        <begin position="252"/>
        <end position="263"/>
    </location>
</feature>
<evidence type="ECO:0000313" key="6">
    <source>
        <dbReference type="Proteomes" id="UP000825935"/>
    </source>
</evidence>
<dbReference type="PANTHER" id="PTHR13091:SF0">
    <property type="entry name" value="NONSENSE-MEDIATED MRNA DECAY FACTOR SMG8"/>
    <property type="match status" value="1"/>
</dbReference>
<comment type="caution">
    <text evidence="5">The sequence shown here is derived from an EMBL/GenBank/DDBJ whole genome shotgun (WGS) entry which is preliminary data.</text>
</comment>
<keyword evidence="6" id="KW-1185">Reference proteome</keyword>
<feature type="compositionally biased region" description="Basic and acidic residues" evidence="4">
    <location>
        <begin position="279"/>
        <end position="288"/>
    </location>
</feature>
<feature type="compositionally biased region" description="Basic and acidic residues" evidence="4">
    <location>
        <begin position="876"/>
        <end position="886"/>
    </location>
</feature>
<feature type="region of interest" description="Disordered" evidence="4">
    <location>
        <begin position="410"/>
        <end position="435"/>
    </location>
</feature>
<reference evidence="5" key="1">
    <citation type="submission" date="2021-08" db="EMBL/GenBank/DDBJ databases">
        <title>WGS assembly of Ceratopteris richardii.</title>
        <authorList>
            <person name="Marchant D.B."/>
            <person name="Chen G."/>
            <person name="Jenkins J."/>
            <person name="Shu S."/>
            <person name="Leebens-Mack J."/>
            <person name="Grimwood J."/>
            <person name="Schmutz J."/>
            <person name="Soltis P."/>
            <person name="Soltis D."/>
            <person name="Chen Z.-H."/>
        </authorList>
    </citation>
    <scope>NUCLEOTIDE SEQUENCE</scope>
    <source>
        <strain evidence="5">Whitten #5841</strain>
        <tissue evidence="5">Leaf</tissue>
    </source>
</reference>
<dbReference type="GO" id="GO:0000184">
    <property type="term" value="P:nuclear-transcribed mRNA catabolic process, nonsense-mediated decay"/>
    <property type="evidence" value="ECO:0007669"/>
    <property type="project" value="UniProtKB-KW"/>
</dbReference>
<dbReference type="OrthoDB" id="63589at2759"/>
<evidence type="ECO:0000256" key="2">
    <source>
        <dbReference type="ARBA" id="ARBA00023161"/>
    </source>
</evidence>
<proteinExistence type="inferred from homology"/>
<gene>
    <name evidence="5" type="ORF">KP509_29G051800</name>
</gene>
<feature type="region of interest" description="Disordered" evidence="4">
    <location>
        <begin position="241"/>
        <end position="290"/>
    </location>
</feature>
<dbReference type="EMBL" id="CM035434">
    <property type="protein sequence ID" value="KAH7292102.1"/>
    <property type="molecule type" value="Genomic_DNA"/>
</dbReference>
<evidence type="ECO:0000256" key="1">
    <source>
        <dbReference type="ARBA" id="ARBA00006443"/>
    </source>
</evidence>
<evidence type="ECO:0000256" key="3">
    <source>
        <dbReference type="ARBA" id="ARBA00029509"/>
    </source>
</evidence>
<keyword evidence="2" id="KW-0866">Nonsense-mediated mRNA decay</keyword>
<dbReference type="OMA" id="YLLRWTI"/>
<comment type="similarity">
    <text evidence="1">Belongs to the SMG8 family.</text>
</comment>
<evidence type="ECO:0000256" key="4">
    <source>
        <dbReference type="SAM" id="MobiDB-lite"/>
    </source>
</evidence>
<feature type="compositionally biased region" description="Low complexity" evidence="4">
    <location>
        <begin position="410"/>
        <end position="423"/>
    </location>
</feature>
<organism evidence="5 6">
    <name type="scientific">Ceratopteris richardii</name>
    <name type="common">Triangle waterfern</name>
    <dbReference type="NCBI Taxonomy" id="49495"/>
    <lineage>
        <taxon>Eukaryota</taxon>
        <taxon>Viridiplantae</taxon>
        <taxon>Streptophyta</taxon>
        <taxon>Embryophyta</taxon>
        <taxon>Tracheophyta</taxon>
        <taxon>Polypodiopsida</taxon>
        <taxon>Polypodiidae</taxon>
        <taxon>Polypodiales</taxon>
        <taxon>Pteridineae</taxon>
        <taxon>Pteridaceae</taxon>
        <taxon>Parkerioideae</taxon>
        <taxon>Ceratopteris</taxon>
    </lineage>
</organism>
<dbReference type="EMBL" id="CM035434">
    <property type="protein sequence ID" value="KAH7292104.1"/>
    <property type="molecule type" value="Genomic_DNA"/>
</dbReference>
<feature type="compositionally biased region" description="Low complexity" evidence="4">
    <location>
        <begin position="24"/>
        <end position="59"/>
    </location>
</feature>
<dbReference type="EMBL" id="CM035434">
    <property type="protein sequence ID" value="KAH7292103.1"/>
    <property type="molecule type" value="Genomic_DNA"/>
</dbReference>
<feature type="compositionally biased region" description="Polar residues" evidence="4">
    <location>
        <begin position="887"/>
        <end position="897"/>
    </location>
</feature>
<dbReference type="Proteomes" id="UP000825935">
    <property type="component" value="Chromosome 29"/>
</dbReference>
<feature type="region of interest" description="Disordered" evidence="4">
    <location>
        <begin position="871"/>
        <end position="901"/>
    </location>
</feature>
<accession>A0A8T2R8L2</accession>
<dbReference type="Pfam" id="PF10220">
    <property type="entry name" value="Smg8_Smg9"/>
    <property type="match status" value="3"/>
</dbReference>